<dbReference type="STRING" id="993615.L2GME9"/>
<evidence type="ECO:0000256" key="7">
    <source>
        <dbReference type="ARBA" id="ARBA00022723"/>
    </source>
</evidence>
<comment type="function">
    <text evidence="15">DNA-dependent RNA polymerase catalyzes the transcription of DNA into RNA using the four ribonucleoside triphosphates as substrates.</text>
</comment>
<keyword evidence="13" id="KW-0539">Nucleus</keyword>
<evidence type="ECO:0000256" key="4">
    <source>
        <dbReference type="ARBA" id="ARBA00022553"/>
    </source>
</evidence>
<dbReference type="InterPro" id="IPR007066">
    <property type="entry name" value="RNA_pol_Rpb1_3"/>
</dbReference>
<dbReference type="InterPro" id="IPR000722">
    <property type="entry name" value="RNA_pol_asu"/>
</dbReference>
<keyword evidence="3 15" id="KW-0240">DNA-directed RNA polymerase</keyword>
<dbReference type="Pfam" id="PF04983">
    <property type="entry name" value="RNA_pol_Rpb1_3"/>
    <property type="match status" value="1"/>
</dbReference>
<keyword evidence="12 15" id="KW-0804">Transcription</keyword>
<keyword evidence="10" id="KW-0460">Magnesium</keyword>
<dbReference type="GO" id="GO:0003677">
    <property type="term" value="F:DNA binding"/>
    <property type="evidence" value="ECO:0007669"/>
    <property type="project" value="UniProtKB-KW"/>
</dbReference>
<dbReference type="Pfam" id="PF05000">
    <property type="entry name" value="RNA_pol_Rpb1_4"/>
    <property type="match status" value="1"/>
</dbReference>
<keyword evidence="9" id="KW-0862">Zinc</keyword>
<dbReference type="OMA" id="KPCMGIV"/>
<dbReference type="InterPro" id="IPR044893">
    <property type="entry name" value="RNA_pol_Rpb1_clamp_domain"/>
</dbReference>
<dbReference type="GO" id="GO:0003899">
    <property type="term" value="F:DNA-directed RNA polymerase activity"/>
    <property type="evidence" value="ECO:0007669"/>
    <property type="project" value="UniProtKB-EC"/>
</dbReference>
<dbReference type="FunFam" id="1.10.132.30:FF:000001">
    <property type="entry name" value="DNA-directed RNA polymerase subunit"/>
    <property type="match status" value="1"/>
</dbReference>
<dbReference type="PANTHER" id="PTHR19376:SF37">
    <property type="entry name" value="DNA-DIRECTED RNA POLYMERASE II SUBUNIT RPB1"/>
    <property type="match status" value="1"/>
</dbReference>
<evidence type="ECO:0000259" key="17">
    <source>
        <dbReference type="SMART" id="SM00663"/>
    </source>
</evidence>
<dbReference type="FunCoup" id="L2GME9">
    <property type="interactions" value="186"/>
</dbReference>
<keyword evidence="11" id="KW-0238">DNA-binding</keyword>
<evidence type="ECO:0000256" key="10">
    <source>
        <dbReference type="ARBA" id="ARBA00022842"/>
    </source>
</evidence>
<evidence type="ECO:0000256" key="9">
    <source>
        <dbReference type="ARBA" id="ARBA00022833"/>
    </source>
</evidence>
<keyword evidence="6 15" id="KW-0548">Nucleotidyltransferase</keyword>
<dbReference type="SMART" id="SM00663">
    <property type="entry name" value="RPOLA_N"/>
    <property type="match status" value="1"/>
</dbReference>
<dbReference type="PROSITE" id="PS00115">
    <property type="entry name" value="RNA_POL_II_REPEAT"/>
    <property type="match status" value="1"/>
</dbReference>
<sequence length="1569" mass="175105">MFEQDIQKRVTSIQFGLFSPEEIRKGSVVHILHPETVENGIPKENGLIDLRMGTTERSFLCQTCNSTSFECVGHYGHIELSKPMFHIGYLAKIKKTLECVCFYCSKIKGSKKNLRPGLEDCWTVLKSKSICEGEDIPEGKSGCGNRQPSIRKDGLNLIAFMKEDVDGEGKVVLNGERVYNILKKIPTEDSMFLGFDPDNCRPEWMMLTTIIVPPPAMRPSIVLNGHLRAEDDLTHKLADIVKANAYLKKYEQEGAPSHIVRDYEQLLQFHLATLVDNDIGGQPQALQKNGRPLKSITARLKGKEGRIRGNLMGKRVDFSARSVISPDPLISVGQVGVPISIAKIHTFPEKVNSFNIDYLQKLVNRGPNEHPGANYVIRSDGQRIDLNFNRFDLKLENGFTVERHMQDNDEVLFNRQPSLHKMSMMGHRVKVMSGKSFRLNLSATSPYNADFDGDEMNLHMPQSYATKAELGLLTAVDKQIVSPQSNKPVIGIVQDTLVGSRLLTVRDAFFNKREAMNLLYSFNSFGKKNEDFLDYLRPTILQPVELWTGKQLFSAILPRIFYMRDSNADISEMDNKGWNSINLTDSTAIIRNGVLLAGPIDKKSVGAQQGGLIHIIFNDYGSEAAKNFIDNIQRIVTHFLLHISSFSVGIGDCVADNRTLTLCKSAVKRAMSEVDEIIALTKKNELEKMPGMTLSETFESRVNVILNKARNISGTSAQNSLNSCNYMKAMVLSGSKGSYINISQIITCLGQQNVEGKRIPFGFFERSLPHFYKYDFSAKSRGFVQNSYLSGMDPDEFFFHAMGGREGIIDTAIKTAETGYIQRRLVKALEDAIVHHDFSVRNGRGDIYQFSYGDDGFDATYLENVVVPIDNFKERYFIDMFGDDSHAIFPHQVSTDVYQLLRDDIDLQKLLDKEYEYLYANRNLLKDSYPSPVNISRILSKYKKTTIESISPYTILNSFNSIMTGNKRLDYYIRLSLNVKFVLLNLSPADFNAVLSEIKTKILRAKVNANEMVGTLAAQSVGEPATQMTLNTFHLAGVASTVTMGVPRLNEIINLAKSIKTPSMQIFLNKPLGTDIENARRVQNQIEFLSLKMVCEMSQILYDPKIRTTSIGDDREFVETYFEMPDEDIDFDLLSKFVIRLVISRSSMVTRGLTLEFISSKIRKLYGSGIHIITSDENDERLVIRARFFASSEETLSSLKEAQAEILKIHLQGHTQIKKAYLTNLNKLDKSEWCLQTDGIDFLSVLSAPNIDGTRVMANDIYVIYSVLGVEAARQSILNELSLVIEDNGSSYVNHRHMSLLADVMTVKGYLTGITRHGVSRQSASVLKRASFEETVDVLLDAAANSELDAVKGVSENIMLGQLPPVGTGNVDIVLDIKKIEHIIPRYVSPSKEGMSAPLYSPSSDSVVSWSSGNYSPIGTGGFSPMSPLSAGFSPDYSGYNSIQSQTYSPTSAGYNIRSPVYNATSQVYNPRTPNFAPVSPTYNPMTSMYAPTSFDTSLSSDHHKPTSPSYTPLSPSNSPASPRYYGSYEPASSSYSPATPGFKLHSPTYSPSSPSFNEKWKDDGKGKK</sequence>
<dbReference type="RefSeq" id="XP_007604612.1">
    <property type="nucleotide sequence ID" value="XM_007604550.1"/>
</dbReference>
<accession>L2GME9</accession>
<feature type="compositionally biased region" description="Basic and acidic residues" evidence="16">
    <location>
        <begin position="1559"/>
        <end position="1569"/>
    </location>
</feature>
<evidence type="ECO:0000256" key="13">
    <source>
        <dbReference type="ARBA" id="ARBA00023242"/>
    </source>
</evidence>
<dbReference type="Gene3D" id="3.30.1360.140">
    <property type="match status" value="1"/>
</dbReference>
<dbReference type="InterPro" id="IPR007080">
    <property type="entry name" value="RNA_pol_Rpb1_1"/>
</dbReference>
<dbReference type="InterPro" id="IPR007083">
    <property type="entry name" value="RNA_pol_Rpb1_4"/>
</dbReference>
<keyword evidence="5 15" id="KW-0808">Transferase</keyword>
<dbReference type="Gene3D" id="1.10.274.100">
    <property type="entry name" value="RNA polymerase Rpb1, domain 3"/>
    <property type="match status" value="1"/>
</dbReference>
<keyword evidence="4" id="KW-0597">Phosphoprotein</keyword>
<evidence type="ECO:0000256" key="1">
    <source>
        <dbReference type="ARBA" id="ARBA00004123"/>
    </source>
</evidence>
<dbReference type="GO" id="GO:0006369">
    <property type="term" value="P:termination of RNA polymerase II transcription"/>
    <property type="evidence" value="ECO:0007669"/>
    <property type="project" value="EnsemblFungi"/>
</dbReference>
<dbReference type="Pfam" id="PF04997">
    <property type="entry name" value="RNA_pol_Rpb1_1"/>
    <property type="match status" value="1"/>
</dbReference>
<dbReference type="InParanoid" id="L2GME9"/>
<dbReference type="Pfam" id="PF04990">
    <property type="entry name" value="RNA_pol_Rpb1_7"/>
    <property type="match status" value="1"/>
</dbReference>
<dbReference type="GO" id="GO:0006368">
    <property type="term" value="P:transcription elongation by RNA polymerase II"/>
    <property type="evidence" value="ECO:0007669"/>
    <property type="project" value="EnsemblFungi"/>
</dbReference>
<dbReference type="Gene3D" id="6.20.50.80">
    <property type="match status" value="1"/>
</dbReference>
<dbReference type="PANTHER" id="PTHR19376">
    <property type="entry name" value="DNA-DIRECTED RNA POLYMERASE"/>
    <property type="match status" value="1"/>
</dbReference>
<reference evidence="19" key="1">
    <citation type="submission" date="2011-05" db="EMBL/GenBank/DDBJ databases">
        <title>The genome sequence of Vittaforma corneae strain ATCC 50505.</title>
        <authorList>
            <consortium name="The Broad Institute Genome Sequencing Platform"/>
            <person name="Cuomo C."/>
            <person name="Didier E."/>
            <person name="Bowers L."/>
            <person name="Young S.K."/>
            <person name="Zeng Q."/>
            <person name="Gargeya S."/>
            <person name="Fitzgerald M."/>
            <person name="Haas B."/>
            <person name="Abouelleil A."/>
            <person name="Alvarado L."/>
            <person name="Arachchi H.M."/>
            <person name="Berlin A."/>
            <person name="Chapman S.B."/>
            <person name="Gearin G."/>
            <person name="Goldberg J."/>
            <person name="Griggs A."/>
            <person name="Gujja S."/>
            <person name="Hansen M."/>
            <person name="Heiman D."/>
            <person name="Howarth C."/>
            <person name="Larimer J."/>
            <person name="Lui A."/>
            <person name="MacDonald P.J.P."/>
            <person name="McCowen C."/>
            <person name="Montmayeur A."/>
            <person name="Murphy C."/>
            <person name="Neiman D."/>
            <person name="Pearson M."/>
            <person name="Priest M."/>
            <person name="Roberts A."/>
            <person name="Saif S."/>
            <person name="Shea T."/>
            <person name="Sisk P."/>
            <person name="Stolte C."/>
            <person name="Sykes S."/>
            <person name="Wortman J."/>
            <person name="Nusbaum C."/>
            <person name="Birren B."/>
        </authorList>
    </citation>
    <scope>NUCLEOTIDE SEQUENCE [LARGE SCALE GENOMIC DNA]</scope>
    <source>
        <strain evidence="19">ATCC 50505</strain>
    </source>
</reference>
<evidence type="ECO:0000256" key="8">
    <source>
        <dbReference type="ARBA" id="ARBA00022737"/>
    </source>
</evidence>
<dbReference type="InterPro" id="IPR007075">
    <property type="entry name" value="RNA_pol_Rpb1_6"/>
</dbReference>
<dbReference type="Gene3D" id="4.10.860.120">
    <property type="entry name" value="RNA polymerase II, clamp domain"/>
    <property type="match status" value="2"/>
</dbReference>
<dbReference type="GO" id="GO:0006367">
    <property type="term" value="P:transcription initiation at RNA polymerase II promoter"/>
    <property type="evidence" value="ECO:0007669"/>
    <property type="project" value="EnsemblFungi"/>
</dbReference>
<dbReference type="GO" id="GO:0000785">
    <property type="term" value="C:chromatin"/>
    <property type="evidence" value="ECO:0007669"/>
    <property type="project" value="EnsemblFungi"/>
</dbReference>
<evidence type="ECO:0000256" key="3">
    <source>
        <dbReference type="ARBA" id="ARBA00022478"/>
    </source>
</evidence>
<dbReference type="CDD" id="cd02584">
    <property type="entry name" value="RNAP_II_Rpb1_C"/>
    <property type="match status" value="1"/>
</dbReference>
<dbReference type="GO" id="GO:0180034">
    <property type="term" value="P:co-transcriptional lncRNA 3' end processing, cleavage and polyadenylation pathway"/>
    <property type="evidence" value="ECO:0007669"/>
    <property type="project" value="EnsemblFungi"/>
</dbReference>
<evidence type="ECO:0000256" key="15">
    <source>
        <dbReference type="RuleBase" id="RU004279"/>
    </source>
</evidence>
<feature type="compositionally biased region" description="Low complexity" evidence="16">
    <location>
        <begin position="1507"/>
        <end position="1539"/>
    </location>
</feature>
<dbReference type="InterPro" id="IPR007073">
    <property type="entry name" value="RNA_pol_Rpb1_7"/>
</dbReference>
<dbReference type="FunFam" id="2.40.40.20:FF:000019">
    <property type="entry name" value="DNA-directed RNA polymerase II subunit RPB1"/>
    <property type="match status" value="1"/>
</dbReference>
<dbReference type="GO" id="GO:0046872">
    <property type="term" value="F:metal ion binding"/>
    <property type="evidence" value="ECO:0007669"/>
    <property type="project" value="UniProtKB-KW"/>
</dbReference>
<dbReference type="GeneID" id="19881877"/>
<evidence type="ECO:0000256" key="16">
    <source>
        <dbReference type="SAM" id="MobiDB-lite"/>
    </source>
</evidence>
<dbReference type="SUPFAM" id="SSF64484">
    <property type="entry name" value="beta and beta-prime subunits of DNA dependent RNA-polymerase"/>
    <property type="match status" value="1"/>
</dbReference>
<dbReference type="VEuPathDB" id="MicrosporidiaDB:VICG_01166"/>
<dbReference type="InterPro" id="IPR000684">
    <property type="entry name" value="RNA_pol_II_repeat_euk"/>
</dbReference>
<name>L2GME9_VITCO</name>
<dbReference type="InterPro" id="IPR045867">
    <property type="entry name" value="DNA-dir_RpoC_beta_prime"/>
</dbReference>
<dbReference type="GO" id="GO:0030643">
    <property type="term" value="P:intracellular phosphate ion homeostasis"/>
    <property type="evidence" value="ECO:0007669"/>
    <property type="project" value="EnsemblFungi"/>
</dbReference>
<evidence type="ECO:0000313" key="18">
    <source>
        <dbReference type="EMBL" id="ELA41814.1"/>
    </source>
</evidence>
<dbReference type="InterPro" id="IPR042102">
    <property type="entry name" value="RNA_pol_Rpb1_3_sf"/>
</dbReference>
<dbReference type="InterPro" id="IPR038593">
    <property type="entry name" value="RNA_pol_Rpb1_7_sf"/>
</dbReference>
<evidence type="ECO:0000256" key="6">
    <source>
        <dbReference type="ARBA" id="ARBA00022695"/>
    </source>
</evidence>
<dbReference type="Gene3D" id="2.40.40.20">
    <property type="match status" value="1"/>
</dbReference>
<evidence type="ECO:0000256" key="2">
    <source>
        <dbReference type="ARBA" id="ARBA00006460"/>
    </source>
</evidence>
<dbReference type="NCBIfam" id="NF006336">
    <property type="entry name" value="PRK08566.1"/>
    <property type="match status" value="1"/>
</dbReference>
<dbReference type="FunFam" id="1.10.150.390:FF:000001">
    <property type="entry name" value="DNA-directed RNA polymerase subunit"/>
    <property type="match status" value="1"/>
</dbReference>
<dbReference type="GO" id="GO:0005665">
    <property type="term" value="C:RNA polymerase II, core complex"/>
    <property type="evidence" value="ECO:0007669"/>
    <property type="project" value="EnsemblFungi"/>
</dbReference>
<dbReference type="HOGENOM" id="CLU_000487_1_1_1"/>
<evidence type="ECO:0000313" key="19">
    <source>
        <dbReference type="Proteomes" id="UP000011082"/>
    </source>
</evidence>
<dbReference type="Pfam" id="PF04998">
    <property type="entry name" value="RNA_pol_Rpb1_5"/>
    <property type="match status" value="1"/>
</dbReference>
<evidence type="ECO:0000256" key="11">
    <source>
        <dbReference type="ARBA" id="ARBA00023125"/>
    </source>
</evidence>
<comment type="similarity">
    <text evidence="2 15">Belongs to the RNA polymerase beta' chain family.</text>
</comment>
<dbReference type="FunFam" id="4.10.860.120:FF:000003">
    <property type="entry name" value="DNA-directed RNA polymerase subunit"/>
    <property type="match status" value="1"/>
</dbReference>
<dbReference type="CDD" id="cd02733">
    <property type="entry name" value="RNAP_II_RPB1_N"/>
    <property type="match status" value="1"/>
</dbReference>
<keyword evidence="8" id="KW-0677">Repeat</keyword>
<dbReference type="GO" id="GO:0140463">
    <property type="term" value="F:chromatin-protein adaptor activity"/>
    <property type="evidence" value="ECO:0007669"/>
    <property type="project" value="EnsemblFungi"/>
</dbReference>
<keyword evidence="7" id="KW-0479">Metal-binding</keyword>
<evidence type="ECO:0000256" key="5">
    <source>
        <dbReference type="ARBA" id="ARBA00022679"/>
    </source>
</evidence>
<comment type="catalytic activity">
    <reaction evidence="14 15">
        <text>RNA(n) + a ribonucleoside 5'-triphosphate = RNA(n+1) + diphosphate</text>
        <dbReference type="Rhea" id="RHEA:21248"/>
        <dbReference type="Rhea" id="RHEA-COMP:14527"/>
        <dbReference type="Rhea" id="RHEA-COMP:17342"/>
        <dbReference type="ChEBI" id="CHEBI:33019"/>
        <dbReference type="ChEBI" id="CHEBI:61557"/>
        <dbReference type="ChEBI" id="CHEBI:140395"/>
        <dbReference type="EC" id="2.7.7.6"/>
    </reaction>
</comment>
<protein>
    <recommendedName>
        <fullName evidence="15">DNA-directed RNA polymerase subunit</fullName>
        <ecNumber evidence="15">2.7.7.6</ecNumber>
    </recommendedName>
</protein>
<dbReference type="GO" id="GO:0003968">
    <property type="term" value="F:RNA-directed RNA polymerase activity"/>
    <property type="evidence" value="ECO:0007669"/>
    <property type="project" value="EnsemblFungi"/>
</dbReference>
<dbReference type="EC" id="2.7.7.6" evidence="15"/>
<dbReference type="EMBL" id="JH370138">
    <property type="protein sequence ID" value="ELA41814.1"/>
    <property type="molecule type" value="Genomic_DNA"/>
</dbReference>
<dbReference type="OrthoDB" id="270392at2759"/>
<proteinExistence type="inferred from homology"/>
<dbReference type="Gene3D" id="3.30.1490.180">
    <property type="entry name" value="RNA polymerase ii"/>
    <property type="match status" value="1"/>
</dbReference>
<feature type="compositionally biased region" description="Polar residues" evidence="16">
    <location>
        <begin position="1548"/>
        <end position="1557"/>
    </location>
</feature>
<dbReference type="Pfam" id="PF04992">
    <property type="entry name" value="RNA_pol_Rpb1_6"/>
    <property type="match status" value="1"/>
</dbReference>
<dbReference type="InterPro" id="IPR007081">
    <property type="entry name" value="RNA_pol_Rpb1_5"/>
</dbReference>
<gene>
    <name evidence="18" type="ORF">VICG_01166</name>
</gene>
<dbReference type="InterPro" id="IPR006592">
    <property type="entry name" value="RNA_pol_N"/>
</dbReference>
<dbReference type="Gene3D" id="1.10.150.390">
    <property type="match status" value="1"/>
</dbReference>
<feature type="domain" description="RNA polymerase N-terminal" evidence="17">
    <location>
        <begin position="203"/>
        <end position="504"/>
    </location>
</feature>
<comment type="subcellular location">
    <subcellularLocation>
        <location evidence="1">Nucleus</location>
    </subcellularLocation>
</comment>
<feature type="region of interest" description="Disordered" evidence="16">
    <location>
        <begin position="1494"/>
        <end position="1569"/>
    </location>
</feature>
<dbReference type="Pfam" id="PF00623">
    <property type="entry name" value="RNA_pol_Rpb1_2"/>
    <property type="match status" value="1"/>
</dbReference>
<dbReference type="Proteomes" id="UP000011082">
    <property type="component" value="Unassembled WGS sequence"/>
</dbReference>
<evidence type="ECO:0000256" key="12">
    <source>
        <dbReference type="ARBA" id="ARBA00023163"/>
    </source>
</evidence>
<dbReference type="GO" id="GO:0019985">
    <property type="term" value="P:translesion synthesis"/>
    <property type="evidence" value="ECO:0007669"/>
    <property type="project" value="EnsemblFungi"/>
</dbReference>
<dbReference type="InterPro" id="IPR038120">
    <property type="entry name" value="Rpb1_funnel_sf"/>
</dbReference>
<keyword evidence="19" id="KW-1185">Reference proteome</keyword>
<dbReference type="Gene3D" id="1.10.132.30">
    <property type="match status" value="1"/>
</dbReference>
<dbReference type="Gene3D" id="6.10.250.2940">
    <property type="match status" value="1"/>
</dbReference>
<evidence type="ECO:0000256" key="14">
    <source>
        <dbReference type="ARBA" id="ARBA00048552"/>
    </source>
</evidence>
<organism evidence="18 19">
    <name type="scientific">Vittaforma corneae (strain ATCC 50505)</name>
    <name type="common">Microsporidian parasite</name>
    <name type="synonym">Nosema corneum</name>
    <dbReference type="NCBI Taxonomy" id="993615"/>
    <lineage>
        <taxon>Eukaryota</taxon>
        <taxon>Fungi</taxon>
        <taxon>Fungi incertae sedis</taxon>
        <taxon>Microsporidia</taxon>
        <taxon>Nosematidae</taxon>
        <taxon>Vittaforma</taxon>
    </lineage>
</organism>